<dbReference type="InterPro" id="IPR001128">
    <property type="entry name" value="Cyt_P450"/>
</dbReference>
<accession>A0A0U1LKX9</accession>
<organism evidence="9 10">
    <name type="scientific">Talaromyces islandicus</name>
    <name type="common">Penicillium islandicum</name>
    <dbReference type="NCBI Taxonomy" id="28573"/>
    <lineage>
        <taxon>Eukaryota</taxon>
        <taxon>Fungi</taxon>
        <taxon>Dikarya</taxon>
        <taxon>Ascomycota</taxon>
        <taxon>Pezizomycotina</taxon>
        <taxon>Eurotiomycetes</taxon>
        <taxon>Eurotiomycetidae</taxon>
        <taxon>Eurotiales</taxon>
        <taxon>Trichocomaceae</taxon>
        <taxon>Talaromyces</taxon>
        <taxon>Talaromyces sect. Islandici</taxon>
    </lineage>
</organism>
<dbReference type="OMA" id="AYIEMRI"/>
<feature type="transmembrane region" description="Helical" evidence="8">
    <location>
        <begin position="20"/>
        <end position="40"/>
    </location>
</feature>
<evidence type="ECO:0000256" key="4">
    <source>
        <dbReference type="ARBA" id="ARBA00023002"/>
    </source>
</evidence>
<sequence>MAVIPVLHEALASVPYSDSLIAQPYLLATGGGVLSHLLYFIHGIKDTKGLEIALTLFVLQCLLVITVFAKTQSVVSTFGTIGYIDVAYLAGLYTSMTIYRVFFHRLGRFPGPFMARISKTGYGFYMARNSQYHVELLKLHRKYGDIVRLGPNELSITDVGILHETLSPLSKCEKGTLYWIIKSSVATVEDRHIHKVRRRAWDQAFTGKALAGYEVQTKSTLRDWFEVLDSKSNTPLDVSLYSILIAFDNVGRIGYSREWGVVKAGKEDRMLELLGASFKPMGKMGRVAWPLAIGARLNVSKELIEFDHLANTVMDERESRGGKGDIAEHILKAHAGEIGDQNETIPHLESQALLMAATDSVANALAWAFYYLGKDETLRLKLRDALAPVYEQSNGVVTHSALAQVKYLNALINETLRMNNSVTTGGPRITPKEGLRVGDIYIPGTVNFITPHHIIHRSPSNFVQPDDFIPERWLTRPDLITNEKAFAPFLLGPFGCVGKQLALMELRMILAETVWNYDFEFAPGEDGSTIQNESIDMIILRAAPLFINFTKRKL</sequence>
<dbReference type="Proteomes" id="UP000054383">
    <property type="component" value="Unassembled WGS sequence"/>
</dbReference>
<dbReference type="PANTHER" id="PTHR24305">
    <property type="entry name" value="CYTOCHROME P450"/>
    <property type="match status" value="1"/>
</dbReference>
<keyword evidence="7" id="KW-0349">Heme</keyword>
<dbReference type="GO" id="GO:0020037">
    <property type="term" value="F:heme binding"/>
    <property type="evidence" value="ECO:0007669"/>
    <property type="project" value="InterPro"/>
</dbReference>
<dbReference type="GO" id="GO:0016705">
    <property type="term" value="F:oxidoreductase activity, acting on paired donors, with incorporation or reduction of molecular oxygen"/>
    <property type="evidence" value="ECO:0007669"/>
    <property type="project" value="InterPro"/>
</dbReference>
<keyword evidence="8" id="KW-0472">Membrane</keyword>
<dbReference type="AlphaFoldDB" id="A0A0U1LKX9"/>
<proteinExistence type="inferred from homology"/>
<dbReference type="GO" id="GO:0005506">
    <property type="term" value="F:iron ion binding"/>
    <property type="evidence" value="ECO:0007669"/>
    <property type="project" value="InterPro"/>
</dbReference>
<evidence type="ECO:0000256" key="1">
    <source>
        <dbReference type="ARBA" id="ARBA00001971"/>
    </source>
</evidence>
<keyword evidence="10" id="KW-1185">Reference proteome</keyword>
<evidence type="ECO:0000256" key="7">
    <source>
        <dbReference type="PIRSR" id="PIRSR602401-1"/>
    </source>
</evidence>
<keyword evidence="3 7" id="KW-0479">Metal-binding</keyword>
<dbReference type="EMBL" id="CVMT01000001">
    <property type="protein sequence ID" value="CRG83605.1"/>
    <property type="molecule type" value="Genomic_DNA"/>
</dbReference>
<keyword evidence="6" id="KW-0503">Monooxygenase</keyword>
<evidence type="ECO:0008006" key="11">
    <source>
        <dbReference type="Google" id="ProtNLM"/>
    </source>
</evidence>
<dbReference type="InterPro" id="IPR002401">
    <property type="entry name" value="Cyt_P450_E_grp-I"/>
</dbReference>
<evidence type="ECO:0000256" key="6">
    <source>
        <dbReference type="ARBA" id="ARBA00023033"/>
    </source>
</evidence>
<evidence type="ECO:0000256" key="8">
    <source>
        <dbReference type="SAM" id="Phobius"/>
    </source>
</evidence>
<dbReference type="GO" id="GO:0004497">
    <property type="term" value="F:monooxygenase activity"/>
    <property type="evidence" value="ECO:0007669"/>
    <property type="project" value="UniProtKB-KW"/>
</dbReference>
<feature type="transmembrane region" description="Helical" evidence="8">
    <location>
        <begin position="52"/>
        <end position="69"/>
    </location>
</feature>
<dbReference type="OrthoDB" id="6692864at2759"/>
<dbReference type="PRINTS" id="PR00385">
    <property type="entry name" value="P450"/>
</dbReference>
<keyword evidence="8" id="KW-0812">Transmembrane</keyword>
<dbReference type="Gene3D" id="1.10.630.10">
    <property type="entry name" value="Cytochrome P450"/>
    <property type="match status" value="1"/>
</dbReference>
<protein>
    <recommendedName>
        <fullName evidence="11">Tryprostatin B 6-hydroxylase</fullName>
    </recommendedName>
</protein>
<comment type="cofactor">
    <cofactor evidence="1 7">
        <name>heme</name>
        <dbReference type="ChEBI" id="CHEBI:30413"/>
    </cofactor>
</comment>
<keyword evidence="4" id="KW-0560">Oxidoreductase</keyword>
<keyword evidence="8" id="KW-1133">Transmembrane helix</keyword>
<evidence type="ECO:0000256" key="3">
    <source>
        <dbReference type="ARBA" id="ARBA00022723"/>
    </source>
</evidence>
<keyword evidence="5 7" id="KW-0408">Iron</keyword>
<evidence type="ECO:0000256" key="2">
    <source>
        <dbReference type="ARBA" id="ARBA00010617"/>
    </source>
</evidence>
<dbReference type="InterPro" id="IPR036396">
    <property type="entry name" value="Cyt_P450_sf"/>
</dbReference>
<reference evidence="9 10" key="1">
    <citation type="submission" date="2015-04" db="EMBL/GenBank/DDBJ databases">
        <authorList>
            <person name="Syromyatnikov M.Y."/>
            <person name="Popov V.N."/>
        </authorList>
    </citation>
    <scope>NUCLEOTIDE SEQUENCE [LARGE SCALE GENOMIC DNA]</scope>
    <source>
        <strain evidence="9">WF-38-12</strain>
    </source>
</reference>
<dbReference type="PRINTS" id="PR00463">
    <property type="entry name" value="EP450I"/>
</dbReference>
<name>A0A0U1LKX9_TALIS</name>
<evidence type="ECO:0000313" key="9">
    <source>
        <dbReference type="EMBL" id="CRG83605.1"/>
    </source>
</evidence>
<gene>
    <name evidence="9" type="ORF">PISL3812_00959</name>
</gene>
<dbReference type="STRING" id="28573.A0A0U1LKX9"/>
<evidence type="ECO:0000313" key="10">
    <source>
        <dbReference type="Proteomes" id="UP000054383"/>
    </source>
</evidence>
<dbReference type="PANTHER" id="PTHR24305:SF187">
    <property type="entry name" value="P450, PUTATIVE (EUROFUNG)-RELATED"/>
    <property type="match status" value="1"/>
</dbReference>
<dbReference type="SUPFAM" id="SSF48264">
    <property type="entry name" value="Cytochrome P450"/>
    <property type="match status" value="1"/>
</dbReference>
<comment type="similarity">
    <text evidence="2">Belongs to the cytochrome P450 family.</text>
</comment>
<dbReference type="Pfam" id="PF00067">
    <property type="entry name" value="p450"/>
    <property type="match status" value="1"/>
</dbReference>
<feature type="binding site" description="axial binding residue" evidence="7">
    <location>
        <position position="496"/>
    </location>
    <ligand>
        <name>heme</name>
        <dbReference type="ChEBI" id="CHEBI:30413"/>
    </ligand>
    <ligandPart>
        <name>Fe</name>
        <dbReference type="ChEBI" id="CHEBI:18248"/>
    </ligandPart>
</feature>
<dbReference type="InterPro" id="IPR050121">
    <property type="entry name" value="Cytochrome_P450_monoxygenase"/>
</dbReference>
<evidence type="ECO:0000256" key="5">
    <source>
        <dbReference type="ARBA" id="ARBA00023004"/>
    </source>
</evidence>
<feature type="transmembrane region" description="Helical" evidence="8">
    <location>
        <begin position="81"/>
        <end position="102"/>
    </location>
</feature>